<reference evidence="1 2" key="1">
    <citation type="journal article" date="2019" name="Emerg. Microbes Infect.">
        <title>Comprehensive subspecies identification of 175 nontuberculous mycobacteria species based on 7547 genomic profiles.</title>
        <authorList>
            <person name="Matsumoto Y."/>
            <person name="Kinjo T."/>
            <person name="Motooka D."/>
            <person name="Nabeya D."/>
            <person name="Jung N."/>
            <person name="Uechi K."/>
            <person name="Horii T."/>
            <person name="Iida T."/>
            <person name="Fujita J."/>
            <person name="Nakamura S."/>
        </authorList>
    </citation>
    <scope>NUCLEOTIDE SEQUENCE [LARGE SCALE GENOMIC DNA]</scope>
    <source>
        <strain evidence="1 2">JCM 30275</strain>
    </source>
</reference>
<name>A0A6N4WG70_9MYCO</name>
<sequence>MTEHDPFLQRVAAYLRQAPEPGWDAISSRVLAAVHAATRVGLPIRVSRDTTSGVVFISDDALRALLARELRRRFLCQPTRITFTVEESTLRAVDIDVTGSYGTQLRDLGDAIRRTVVDIISQIIDRLDDSGGTASGPIDVTITDVVEGDPLH</sequence>
<dbReference type="EMBL" id="AP022620">
    <property type="protein sequence ID" value="BBZ80049.1"/>
    <property type="molecule type" value="Genomic_DNA"/>
</dbReference>
<gene>
    <name evidence="1" type="ORF">MANY_53860</name>
</gene>
<keyword evidence="2" id="KW-1185">Reference proteome</keyword>
<dbReference type="AlphaFoldDB" id="A0A6N4WG70"/>
<protein>
    <submittedName>
        <fullName evidence="1">Uncharacterized protein</fullName>
    </submittedName>
</protein>
<accession>A0A6N4WG70</accession>
<proteinExistence type="predicted"/>
<evidence type="ECO:0000313" key="2">
    <source>
        <dbReference type="Proteomes" id="UP000467249"/>
    </source>
</evidence>
<dbReference type="RefSeq" id="WP_163807345.1">
    <property type="nucleotide sequence ID" value="NZ_AP022620.1"/>
</dbReference>
<dbReference type="Proteomes" id="UP000467249">
    <property type="component" value="Chromosome"/>
</dbReference>
<evidence type="ECO:0000313" key="1">
    <source>
        <dbReference type="EMBL" id="BBZ80049.1"/>
    </source>
</evidence>
<organism evidence="1 2">
    <name type="scientific">Mycolicibacterium anyangense</name>
    <dbReference type="NCBI Taxonomy" id="1431246"/>
    <lineage>
        <taxon>Bacteria</taxon>
        <taxon>Bacillati</taxon>
        <taxon>Actinomycetota</taxon>
        <taxon>Actinomycetes</taxon>
        <taxon>Mycobacteriales</taxon>
        <taxon>Mycobacteriaceae</taxon>
        <taxon>Mycolicibacterium</taxon>
    </lineage>
</organism>
<dbReference type="KEGG" id="many:MANY_53860"/>